<gene>
    <name evidence="1" type="ORF">JHL22_04990</name>
</gene>
<evidence type="ECO:0000313" key="2">
    <source>
        <dbReference type="Proteomes" id="UP000635316"/>
    </source>
</evidence>
<name>A0ABS1EEE1_9BURK</name>
<dbReference type="EMBL" id="JAENGP010000004">
    <property type="protein sequence ID" value="MBK1780566.1"/>
    <property type="molecule type" value="Genomic_DNA"/>
</dbReference>
<organism evidence="1 2">
    <name type="scientific">Advenella mandrilli</name>
    <dbReference type="NCBI Taxonomy" id="2800330"/>
    <lineage>
        <taxon>Bacteria</taxon>
        <taxon>Pseudomonadati</taxon>
        <taxon>Pseudomonadota</taxon>
        <taxon>Betaproteobacteria</taxon>
        <taxon>Burkholderiales</taxon>
        <taxon>Alcaligenaceae</taxon>
    </lineage>
</organism>
<dbReference type="RefSeq" id="WP_200234571.1">
    <property type="nucleotide sequence ID" value="NZ_JAENGP010000004.1"/>
</dbReference>
<protein>
    <submittedName>
        <fullName evidence="1">Uncharacterized protein</fullName>
    </submittedName>
</protein>
<sequence length="111" mass="10966">MQNTNIYLKQGGSELVVGAGGKIVVEAGGDIEGIADISAVNWGNLPSKPAVIASGADKAAARTAIDAAVDTHDHAVIEDTDSGLAAAADLQSLAVALSTRIKALEDAATGG</sequence>
<dbReference type="Proteomes" id="UP000635316">
    <property type="component" value="Unassembled WGS sequence"/>
</dbReference>
<evidence type="ECO:0000313" key="1">
    <source>
        <dbReference type="EMBL" id="MBK1780566.1"/>
    </source>
</evidence>
<accession>A0ABS1EEE1</accession>
<keyword evidence="2" id="KW-1185">Reference proteome</keyword>
<proteinExistence type="predicted"/>
<reference evidence="1 2" key="1">
    <citation type="submission" date="2020-12" db="EMBL/GenBank/DDBJ databases">
        <authorList>
            <person name="Lu T."/>
            <person name="Wang Q."/>
            <person name="Han X."/>
        </authorList>
    </citation>
    <scope>NUCLEOTIDE SEQUENCE [LARGE SCALE GENOMIC DNA]</scope>
    <source>
        <strain evidence="1 2">WQ 585</strain>
    </source>
</reference>
<comment type="caution">
    <text evidence="1">The sequence shown here is derived from an EMBL/GenBank/DDBJ whole genome shotgun (WGS) entry which is preliminary data.</text>
</comment>